<protein>
    <submittedName>
        <fullName evidence="1">Uncharacterized protein</fullName>
    </submittedName>
</protein>
<accession>A0A9W8P1C6</accession>
<sequence length="197" mass="21743">MAGQQWCKTECIWKGGVSEPATLQTESNRAAYQIIIFGELFASTVQAYLEPKKNIPKFDLDACRSCSGLEALNVGGPPYDIISRTAGDGPDFVKKWKQKLWFEAVQMHGLYPVEKLDNGDESLKHIIGTRLWAPVSATVPDGLSPLMGSSLMRAQRWGYMYMYSVLPGNQTAFDGLGFGKVQAGRRVLTSRESGSRT</sequence>
<dbReference type="EMBL" id="JANVFU010000006">
    <property type="protein sequence ID" value="KAJ3745012.1"/>
    <property type="molecule type" value="Genomic_DNA"/>
</dbReference>
<reference evidence="1 2" key="1">
    <citation type="journal article" date="2023" name="Proc. Natl. Acad. Sci. U.S.A.">
        <title>A global phylogenomic analysis of the shiitake genus Lentinula.</title>
        <authorList>
            <person name="Sierra-Patev S."/>
            <person name="Min B."/>
            <person name="Naranjo-Ortiz M."/>
            <person name="Looney B."/>
            <person name="Konkel Z."/>
            <person name="Slot J.C."/>
            <person name="Sakamoto Y."/>
            <person name="Steenwyk J.L."/>
            <person name="Rokas A."/>
            <person name="Carro J."/>
            <person name="Camarero S."/>
            <person name="Ferreira P."/>
            <person name="Molpeceres G."/>
            <person name="Ruiz-Duenas F.J."/>
            <person name="Serrano A."/>
            <person name="Henrissat B."/>
            <person name="Drula E."/>
            <person name="Hughes K.W."/>
            <person name="Mata J.L."/>
            <person name="Ishikawa N.K."/>
            <person name="Vargas-Isla R."/>
            <person name="Ushijima S."/>
            <person name="Smith C.A."/>
            <person name="Donoghue J."/>
            <person name="Ahrendt S."/>
            <person name="Andreopoulos W."/>
            <person name="He G."/>
            <person name="LaButti K."/>
            <person name="Lipzen A."/>
            <person name="Ng V."/>
            <person name="Riley R."/>
            <person name="Sandor L."/>
            <person name="Barry K."/>
            <person name="Martinez A.T."/>
            <person name="Xiao Y."/>
            <person name="Gibbons J.G."/>
            <person name="Terashima K."/>
            <person name="Grigoriev I.V."/>
            <person name="Hibbett D."/>
        </authorList>
    </citation>
    <scope>NUCLEOTIDE SEQUENCE [LARGE SCALE GENOMIC DNA]</scope>
    <source>
        <strain evidence="1 2">TFB7810</strain>
    </source>
</reference>
<keyword evidence="2" id="KW-1185">Reference proteome</keyword>
<name>A0A9W8P1C6_9AGAR</name>
<evidence type="ECO:0000313" key="2">
    <source>
        <dbReference type="Proteomes" id="UP001142393"/>
    </source>
</evidence>
<comment type="caution">
    <text evidence="1">The sequence shown here is derived from an EMBL/GenBank/DDBJ whole genome shotgun (WGS) entry which is preliminary data.</text>
</comment>
<gene>
    <name evidence="1" type="ORF">DFH05DRAFT_1459919</name>
</gene>
<proteinExistence type="predicted"/>
<evidence type="ECO:0000313" key="1">
    <source>
        <dbReference type="EMBL" id="KAJ3745012.1"/>
    </source>
</evidence>
<dbReference type="Proteomes" id="UP001142393">
    <property type="component" value="Unassembled WGS sequence"/>
</dbReference>
<organism evidence="1 2">
    <name type="scientific">Lentinula detonsa</name>
    <dbReference type="NCBI Taxonomy" id="2804962"/>
    <lineage>
        <taxon>Eukaryota</taxon>
        <taxon>Fungi</taxon>
        <taxon>Dikarya</taxon>
        <taxon>Basidiomycota</taxon>
        <taxon>Agaricomycotina</taxon>
        <taxon>Agaricomycetes</taxon>
        <taxon>Agaricomycetidae</taxon>
        <taxon>Agaricales</taxon>
        <taxon>Marasmiineae</taxon>
        <taxon>Omphalotaceae</taxon>
        <taxon>Lentinula</taxon>
    </lineage>
</organism>
<dbReference type="AlphaFoldDB" id="A0A9W8P1C6"/>